<dbReference type="InterPro" id="IPR027417">
    <property type="entry name" value="P-loop_NTPase"/>
</dbReference>
<dbReference type="InterPro" id="IPR014001">
    <property type="entry name" value="Helicase_ATP-bd"/>
</dbReference>
<dbReference type="Gene3D" id="3.40.50.300">
    <property type="entry name" value="P-loop containing nucleotide triphosphate hydrolases"/>
    <property type="match status" value="1"/>
</dbReference>
<keyword evidence="4" id="KW-1185">Reference proteome</keyword>
<dbReference type="PANTHER" id="PTHR13710:SF120">
    <property type="entry name" value="BIFUNCTIONAL 3'-5' EXONUCLEASE_ATP-DEPENDENT HELICASE WRN"/>
    <property type="match status" value="1"/>
</dbReference>
<dbReference type="GO" id="GO:0005737">
    <property type="term" value="C:cytoplasm"/>
    <property type="evidence" value="ECO:0007669"/>
    <property type="project" value="TreeGrafter"/>
</dbReference>
<evidence type="ECO:0000313" key="3">
    <source>
        <dbReference type="EMBL" id="KAK0713953.1"/>
    </source>
</evidence>
<organism evidence="3 4">
    <name type="scientific">Lasiosphaeria miniovina</name>
    <dbReference type="NCBI Taxonomy" id="1954250"/>
    <lineage>
        <taxon>Eukaryota</taxon>
        <taxon>Fungi</taxon>
        <taxon>Dikarya</taxon>
        <taxon>Ascomycota</taxon>
        <taxon>Pezizomycotina</taxon>
        <taxon>Sordariomycetes</taxon>
        <taxon>Sordariomycetidae</taxon>
        <taxon>Sordariales</taxon>
        <taxon>Lasiosphaeriaceae</taxon>
        <taxon>Lasiosphaeria</taxon>
    </lineage>
</organism>
<dbReference type="EMBL" id="JAUIRO010000005">
    <property type="protein sequence ID" value="KAK0713953.1"/>
    <property type="molecule type" value="Genomic_DNA"/>
</dbReference>
<dbReference type="InterPro" id="IPR011545">
    <property type="entry name" value="DEAD/DEAH_box_helicase_dom"/>
</dbReference>
<dbReference type="GO" id="GO:0005634">
    <property type="term" value="C:nucleus"/>
    <property type="evidence" value="ECO:0007669"/>
    <property type="project" value="TreeGrafter"/>
</dbReference>
<dbReference type="RefSeq" id="XP_060295275.1">
    <property type="nucleotide sequence ID" value="XM_060446750.1"/>
</dbReference>
<evidence type="ECO:0000259" key="2">
    <source>
        <dbReference type="PROSITE" id="PS51192"/>
    </source>
</evidence>
<dbReference type="GeneID" id="85330020"/>
<dbReference type="GO" id="GO:0003676">
    <property type="term" value="F:nucleic acid binding"/>
    <property type="evidence" value="ECO:0007669"/>
    <property type="project" value="InterPro"/>
</dbReference>
<dbReference type="SUPFAM" id="SSF52540">
    <property type="entry name" value="P-loop containing nucleoside triphosphate hydrolases"/>
    <property type="match status" value="1"/>
</dbReference>
<dbReference type="GO" id="GO:0005524">
    <property type="term" value="F:ATP binding"/>
    <property type="evidence" value="ECO:0007669"/>
    <property type="project" value="InterPro"/>
</dbReference>
<comment type="caution">
    <text evidence="3">The sequence shown here is derived from an EMBL/GenBank/DDBJ whole genome shotgun (WGS) entry which is preliminary data.</text>
</comment>
<dbReference type="PANTHER" id="PTHR13710">
    <property type="entry name" value="DNA HELICASE RECQ FAMILY MEMBER"/>
    <property type="match status" value="1"/>
</dbReference>
<dbReference type="GO" id="GO:0043138">
    <property type="term" value="F:3'-5' DNA helicase activity"/>
    <property type="evidence" value="ECO:0007669"/>
    <property type="project" value="TreeGrafter"/>
</dbReference>
<reference evidence="3" key="1">
    <citation type="submission" date="2023-06" db="EMBL/GenBank/DDBJ databases">
        <title>Genome-scale phylogeny and comparative genomics of the fungal order Sordariales.</title>
        <authorList>
            <consortium name="Lawrence Berkeley National Laboratory"/>
            <person name="Hensen N."/>
            <person name="Bonometti L."/>
            <person name="Westerberg I."/>
            <person name="Brannstrom I.O."/>
            <person name="Guillou S."/>
            <person name="Cros-Aarteil S."/>
            <person name="Calhoun S."/>
            <person name="Haridas S."/>
            <person name="Kuo A."/>
            <person name="Mondo S."/>
            <person name="Pangilinan J."/>
            <person name="Riley R."/>
            <person name="LaButti K."/>
            <person name="Andreopoulos B."/>
            <person name="Lipzen A."/>
            <person name="Chen C."/>
            <person name="Yanf M."/>
            <person name="Daum C."/>
            <person name="Ng V."/>
            <person name="Clum A."/>
            <person name="Steindorff A."/>
            <person name="Ohm R."/>
            <person name="Martin F."/>
            <person name="Silar P."/>
            <person name="Natvig D."/>
            <person name="Lalanne C."/>
            <person name="Gautier V."/>
            <person name="Ament-velasquez S.L."/>
            <person name="Kruys A."/>
            <person name="Hutchinson M.I."/>
            <person name="Powell A.J."/>
            <person name="Barry K."/>
            <person name="Miller A.N."/>
            <person name="Grigoriev I.V."/>
            <person name="Debuchy R."/>
            <person name="Gladieux P."/>
            <person name="Thoren M.H."/>
            <person name="Johannesson H."/>
        </authorList>
    </citation>
    <scope>NUCLEOTIDE SEQUENCE</scope>
    <source>
        <strain evidence="3">SMH2392-1A</strain>
    </source>
</reference>
<accession>A0AA40AE22</accession>
<evidence type="ECO:0000313" key="4">
    <source>
        <dbReference type="Proteomes" id="UP001172101"/>
    </source>
</evidence>
<dbReference type="GO" id="GO:0009378">
    <property type="term" value="F:four-way junction helicase activity"/>
    <property type="evidence" value="ECO:0007669"/>
    <property type="project" value="TreeGrafter"/>
</dbReference>
<sequence>QVQAVQRLVYQHDDTVLVAATGYGKSAVLYTVSALTEKITIQIVPLTKLGENQRDDITRNVPNPKPVWIDADTHLKNRNVWDQVKQGQYTHVLLSPEQAFSPKFKAVLRDLAFHERIGLFAIDELHVVGEWREFRPDFTYIHTLRALLPRSVPWFGFTATLDKDNQSYILTLRGLLLGI</sequence>
<proteinExistence type="inferred from homology"/>
<dbReference type="GO" id="GO:0000724">
    <property type="term" value="P:double-strand break repair via homologous recombination"/>
    <property type="evidence" value="ECO:0007669"/>
    <property type="project" value="TreeGrafter"/>
</dbReference>
<dbReference type="GO" id="GO:0016787">
    <property type="term" value="F:hydrolase activity"/>
    <property type="evidence" value="ECO:0007669"/>
    <property type="project" value="UniProtKB-KW"/>
</dbReference>
<gene>
    <name evidence="3" type="ORF">B0T26DRAFT_783745</name>
</gene>
<feature type="domain" description="Helicase ATP-binding" evidence="2">
    <location>
        <begin position="6"/>
        <end position="179"/>
    </location>
</feature>
<dbReference type="Pfam" id="PF00270">
    <property type="entry name" value="DEAD"/>
    <property type="match status" value="1"/>
</dbReference>
<dbReference type="Proteomes" id="UP001172101">
    <property type="component" value="Unassembled WGS sequence"/>
</dbReference>
<protein>
    <submittedName>
        <fullName evidence="3">P-loop containing nucleoside triphosphate hydrolase protein</fullName>
    </submittedName>
</protein>
<dbReference type="PROSITE" id="PS51192">
    <property type="entry name" value="HELICASE_ATP_BIND_1"/>
    <property type="match status" value="1"/>
</dbReference>
<name>A0AA40AE22_9PEZI</name>
<dbReference type="AlphaFoldDB" id="A0AA40AE22"/>
<keyword evidence="3" id="KW-0378">Hydrolase</keyword>
<evidence type="ECO:0000256" key="1">
    <source>
        <dbReference type="ARBA" id="ARBA00005446"/>
    </source>
</evidence>
<feature type="non-terminal residue" evidence="3">
    <location>
        <position position="1"/>
    </location>
</feature>
<comment type="similarity">
    <text evidence="1">Belongs to the helicase family. RecQ subfamily.</text>
</comment>
<dbReference type="GO" id="GO:0005694">
    <property type="term" value="C:chromosome"/>
    <property type="evidence" value="ECO:0007669"/>
    <property type="project" value="TreeGrafter"/>
</dbReference>